<dbReference type="UniPathway" id="UPA00275">
    <property type="reaction ID" value="UER00399"/>
</dbReference>
<evidence type="ECO:0000256" key="1">
    <source>
        <dbReference type="ARBA" id="ARBA00004904"/>
    </source>
</evidence>
<dbReference type="STRING" id="284811.Q75A12"/>
<evidence type="ECO:0000256" key="2">
    <source>
        <dbReference type="ARBA" id="ARBA00011738"/>
    </source>
</evidence>
<dbReference type="eggNOG" id="KOG1284">
    <property type="taxonomic scope" value="Eukaryota"/>
</dbReference>
<evidence type="ECO:0000256" key="3">
    <source>
        <dbReference type="ARBA" id="ARBA00012153"/>
    </source>
</evidence>
<dbReference type="Gene3D" id="3.90.870.10">
    <property type="entry name" value="DHBP synthase"/>
    <property type="match status" value="1"/>
</dbReference>
<organism evidence="13 14">
    <name type="scientific">Eremothecium gossypii (strain ATCC 10895 / CBS 109.51 / FGSC 9923 / NRRL Y-1056)</name>
    <name type="common">Yeast</name>
    <name type="synonym">Ashbya gossypii</name>
    <dbReference type="NCBI Taxonomy" id="284811"/>
    <lineage>
        <taxon>Eukaryota</taxon>
        <taxon>Fungi</taxon>
        <taxon>Dikarya</taxon>
        <taxon>Ascomycota</taxon>
        <taxon>Saccharomycotina</taxon>
        <taxon>Saccharomycetes</taxon>
        <taxon>Saccharomycetales</taxon>
        <taxon>Saccharomycetaceae</taxon>
        <taxon>Eremothecium</taxon>
    </lineage>
</organism>
<evidence type="ECO:0000256" key="9">
    <source>
        <dbReference type="ARBA" id="ARBA00023211"/>
    </source>
</evidence>
<evidence type="ECO:0000256" key="4">
    <source>
        <dbReference type="ARBA" id="ARBA00018836"/>
    </source>
</evidence>
<dbReference type="EMBL" id="AE016817">
    <property type="protein sequence ID" value="AAS52038.1"/>
    <property type="molecule type" value="Genomic_DNA"/>
</dbReference>
<protein>
    <recommendedName>
        <fullName evidence="4 12">3,4-dihydroxy-2-butanone 4-phosphate synthase</fullName>
        <shortName evidence="12">DHBP synthase</shortName>
        <ecNumber evidence="3 12">4.1.99.12</ecNumber>
    </recommendedName>
</protein>
<dbReference type="GO" id="GO:0005758">
    <property type="term" value="C:mitochondrial intermembrane space"/>
    <property type="evidence" value="ECO:0000318"/>
    <property type="project" value="GO_Central"/>
</dbReference>
<evidence type="ECO:0000256" key="6">
    <source>
        <dbReference type="ARBA" id="ARBA00022723"/>
    </source>
</evidence>
<evidence type="ECO:0000313" key="13">
    <source>
        <dbReference type="EMBL" id="AAS52038.1"/>
    </source>
</evidence>
<name>Q75A12_EREGS</name>
<keyword evidence="10 12" id="KW-0456">Lyase</keyword>
<evidence type="ECO:0000256" key="12">
    <source>
        <dbReference type="RuleBase" id="RU003843"/>
    </source>
</evidence>
<proteinExistence type="inferred from homology"/>
<dbReference type="InParanoid" id="Q75A12"/>
<evidence type="ECO:0000256" key="8">
    <source>
        <dbReference type="ARBA" id="ARBA00023206"/>
    </source>
</evidence>
<comment type="cofactor">
    <cofactor evidence="12">
        <name>Mg(2+)</name>
        <dbReference type="ChEBI" id="CHEBI:18420"/>
    </cofactor>
    <cofactor evidence="12">
        <name>Mn(2+)</name>
        <dbReference type="ChEBI" id="CHEBI:29035"/>
    </cofactor>
    <text evidence="12">Binds 2 divalent metal cations per subunit. Magnesium or manganese.</text>
</comment>
<dbReference type="FunCoup" id="Q75A12">
    <property type="interactions" value="136"/>
</dbReference>
<comment type="pathway">
    <text evidence="1 12">Cofactor biosynthesis; riboflavin biosynthesis; 2-hydroxy-3-oxobutyl phosphate from D-ribulose 5-phosphate: step 1/1.</text>
</comment>
<dbReference type="SUPFAM" id="SSF55821">
    <property type="entry name" value="YrdC/RibB"/>
    <property type="match status" value="1"/>
</dbReference>
<dbReference type="AlphaFoldDB" id="Q75A12"/>
<dbReference type="GO" id="GO:0009231">
    <property type="term" value="P:riboflavin biosynthetic process"/>
    <property type="evidence" value="ECO:0000318"/>
    <property type="project" value="GO_Central"/>
</dbReference>
<reference evidence="13 14" key="1">
    <citation type="journal article" date="2004" name="Science">
        <title>The Ashbya gossypii genome as a tool for mapping the ancient Saccharomyces cerevisiae genome.</title>
        <authorList>
            <person name="Dietrich F.S."/>
            <person name="Voegeli S."/>
            <person name="Brachat S."/>
            <person name="Lerch A."/>
            <person name="Gates K."/>
            <person name="Steiner S."/>
            <person name="Mohr C."/>
            <person name="Pohlmann R."/>
            <person name="Luedi P."/>
            <person name="Choi S."/>
            <person name="Wing R.A."/>
            <person name="Flavier A."/>
            <person name="Gaffney T.D."/>
            <person name="Philippsen P."/>
        </authorList>
    </citation>
    <scope>NUCLEOTIDE SEQUENCE [LARGE SCALE GENOMIC DNA]</scope>
    <source>
        <strain evidence="14">ATCC 10895 / CBS 109.51 / FGSC 9923 / NRRL Y-1056</strain>
    </source>
</reference>
<keyword evidence="14" id="KW-1185">Reference proteome</keyword>
<reference evidence="14" key="2">
    <citation type="journal article" date="2013" name="G3 (Bethesda)">
        <title>Genomes of Ashbya fungi isolated from insects reveal four mating-type loci, numerous translocations, lack of transposons, and distinct gene duplications.</title>
        <authorList>
            <person name="Dietrich F.S."/>
            <person name="Voegeli S."/>
            <person name="Kuo S."/>
            <person name="Philippsen P."/>
        </authorList>
    </citation>
    <scope>GENOME REANNOTATION</scope>
    <source>
        <strain evidence="14">ATCC 10895 / CBS 109.51 / FGSC 9923 / NRRL Y-1056</strain>
    </source>
</reference>
<dbReference type="InterPro" id="IPR017945">
    <property type="entry name" value="DHBP_synth_RibB-like_a/b_dom"/>
</dbReference>
<comment type="subunit">
    <text evidence="2 12">Homodimer.</text>
</comment>
<evidence type="ECO:0000313" key="14">
    <source>
        <dbReference type="Proteomes" id="UP000000591"/>
    </source>
</evidence>
<keyword evidence="5 12" id="KW-0686">Riboflavin biosynthesis</keyword>
<evidence type="ECO:0000256" key="5">
    <source>
        <dbReference type="ARBA" id="ARBA00022619"/>
    </source>
</evidence>
<dbReference type="Pfam" id="PF00926">
    <property type="entry name" value="DHBP_synthase"/>
    <property type="match status" value="1"/>
</dbReference>
<accession>Q75A12</accession>
<evidence type="ECO:0000256" key="11">
    <source>
        <dbReference type="ARBA" id="ARBA00060730"/>
    </source>
</evidence>
<evidence type="ECO:0000256" key="7">
    <source>
        <dbReference type="ARBA" id="ARBA00022842"/>
    </source>
</evidence>
<keyword evidence="9 12" id="KW-0464">Manganese</keyword>
<dbReference type="EC" id="4.1.99.12" evidence="3 12"/>
<dbReference type="HOGENOM" id="CLU_020273_3_0_1"/>
<dbReference type="PANTHER" id="PTHR21327:SF18">
    <property type="entry name" value="3,4-DIHYDROXY-2-BUTANONE 4-PHOSPHATE SYNTHASE"/>
    <property type="match status" value="1"/>
</dbReference>
<dbReference type="GO" id="GO:0008686">
    <property type="term" value="F:3,4-dihydroxy-2-butanone-4-phosphate synthase activity"/>
    <property type="evidence" value="ECO:0000318"/>
    <property type="project" value="GO_Central"/>
</dbReference>
<dbReference type="KEGG" id="ago:AGOS_ADR118C"/>
<dbReference type="GeneID" id="4620363"/>
<keyword evidence="6 12" id="KW-0479">Metal-binding</keyword>
<dbReference type="InterPro" id="IPR000422">
    <property type="entry name" value="DHBP_synthase_RibB"/>
</dbReference>
<keyword evidence="8" id="KW-0318">Glutathionylation</keyword>
<dbReference type="OrthoDB" id="60371at2759"/>
<dbReference type="GO" id="GO:0009060">
    <property type="term" value="P:aerobic respiration"/>
    <property type="evidence" value="ECO:0007669"/>
    <property type="project" value="EnsemblFungi"/>
</dbReference>
<dbReference type="GO" id="GO:0005829">
    <property type="term" value="C:cytosol"/>
    <property type="evidence" value="ECO:0000318"/>
    <property type="project" value="GO_Central"/>
</dbReference>
<sequence>MTSPCTDIGTAIEQFKQNKMIIVMDHISRENEADLICAAAHMTAEQMAFMIRYSSGYVCAPMTNAIADKLDLPLMNTLKCKAFSDDRHSTAYTITCDYAHGTTTGISARDRALTCNQLANPESKATDFTKPGHIVPLRARDGGVLERDGHTEAALDLCRLAGVPEVAAICELVSERDVGLMMTLDECIEFSKKHGLALITVDDLKAAVAAKQ</sequence>
<dbReference type="FunFam" id="3.90.870.10:FF:000002">
    <property type="entry name" value="3,4-dihydroxy-2-butanone 4-phosphate synthase"/>
    <property type="match status" value="1"/>
</dbReference>
<comment type="similarity">
    <text evidence="11 12">Belongs to the DHBP synthase family.</text>
</comment>
<evidence type="ECO:0000256" key="10">
    <source>
        <dbReference type="ARBA" id="ARBA00023239"/>
    </source>
</evidence>
<dbReference type="PANTHER" id="PTHR21327">
    <property type="entry name" value="GTP CYCLOHYDROLASE II-RELATED"/>
    <property type="match status" value="1"/>
</dbReference>
<comment type="function">
    <text evidence="12">Catalyzes the conversion of D-ribulose 5-phosphate to formate and 3,4-dihydroxy-2-butanone 4-phosphate.</text>
</comment>
<gene>
    <name evidence="13" type="ORF">AGOS_ADR118C</name>
</gene>
<dbReference type="OMA" id="DAGGLIC"/>
<dbReference type="NCBIfam" id="TIGR00506">
    <property type="entry name" value="ribB"/>
    <property type="match status" value="1"/>
</dbReference>
<dbReference type="RefSeq" id="NP_984214.1">
    <property type="nucleotide sequence ID" value="NM_209567.1"/>
</dbReference>
<dbReference type="Proteomes" id="UP000000591">
    <property type="component" value="Chromosome IV"/>
</dbReference>
<keyword evidence="7 12" id="KW-0460">Magnesium</keyword>
<dbReference type="GO" id="GO:0046872">
    <property type="term" value="F:metal ion binding"/>
    <property type="evidence" value="ECO:0007669"/>
    <property type="project" value="UniProtKB-KW"/>
</dbReference>
<comment type="catalytic activity">
    <reaction evidence="12">
        <text>D-ribulose 5-phosphate = (2S)-2-hydroxy-3-oxobutyl phosphate + formate + H(+)</text>
        <dbReference type="Rhea" id="RHEA:18457"/>
        <dbReference type="ChEBI" id="CHEBI:15378"/>
        <dbReference type="ChEBI" id="CHEBI:15740"/>
        <dbReference type="ChEBI" id="CHEBI:58121"/>
        <dbReference type="ChEBI" id="CHEBI:58830"/>
        <dbReference type="EC" id="4.1.99.12"/>
    </reaction>
</comment>